<dbReference type="PANTHER" id="PTHR30222">
    <property type="entry name" value="SPERMIDINE/PUTRESCINE-BINDING PERIPLASMIC PROTEIN"/>
    <property type="match status" value="1"/>
</dbReference>
<evidence type="ECO:0000313" key="7">
    <source>
        <dbReference type="Proteomes" id="UP000005953"/>
    </source>
</evidence>
<dbReference type="GO" id="GO:0019808">
    <property type="term" value="F:polyamine binding"/>
    <property type="evidence" value="ECO:0007669"/>
    <property type="project" value="InterPro"/>
</dbReference>
<dbReference type="Pfam" id="PF13416">
    <property type="entry name" value="SBP_bac_8"/>
    <property type="match status" value="1"/>
</dbReference>
<comment type="subcellular location">
    <subcellularLocation>
        <location evidence="1">Periplasm</location>
    </subcellularLocation>
</comment>
<evidence type="ECO:0000256" key="4">
    <source>
        <dbReference type="ARBA" id="ARBA00022764"/>
    </source>
</evidence>
<proteinExistence type="predicted"/>
<keyword evidence="7" id="KW-1185">Reference proteome</keyword>
<accession>A4BC20</accession>
<name>A4BC20_9GAMM</name>
<dbReference type="HOGENOM" id="CLU_026974_1_3_6"/>
<dbReference type="GO" id="GO:0042597">
    <property type="term" value="C:periplasmic space"/>
    <property type="evidence" value="ECO:0007669"/>
    <property type="project" value="UniProtKB-SubCell"/>
</dbReference>
<dbReference type="InterPro" id="IPR006059">
    <property type="entry name" value="SBP"/>
</dbReference>
<dbReference type="RefSeq" id="WP_008046818.1">
    <property type="nucleotide sequence ID" value="NZ_CH724153.1"/>
</dbReference>
<gene>
    <name evidence="6" type="ORF">MED297_01750</name>
</gene>
<keyword evidence="2" id="KW-0813">Transport</keyword>
<evidence type="ECO:0000256" key="2">
    <source>
        <dbReference type="ARBA" id="ARBA00022448"/>
    </source>
</evidence>
<dbReference type="Proteomes" id="UP000005953">
    <property type="component" value="Unassembled WGS sequence"/>
</dbReference>
<comment type="caution">
    <text evidence="6">The sequence shown here is derived from an EMBL/GenBank/DDBJ whole genome shotgun (WGS) entry which is preliminary data.</text>
</comment>
<sequence>MLRCFCAFLLVSLSIQVLGDDRPLRVFTWPEYFDPEMADRFQSETGIELEFIYYDNDEIRDQIMAETQGFGFDVILIDDAEAGSYRAQNWIIPLQADKLSHLSDHGNQWQLRAQDAVDHVVPYGWGYYGVLYRQDQLEQPPAHWSDLFRDDAPWAGAVQMPAQVSELLPIALMAKGLRPFIPDTDAIKTAEQALINQQPLVSSYGMPDLEADETKLAQGEALVAVTYNSDAMFLMEEDDRLAFTIPKGGNIQWVDFWTISARSEHIDGAYQFLDFTLRPDVTAANVQYHYSATYSKPAIALLPQSMQQDDRLFPESADSFYVYQHPDRETIRALMRLINTLDVD</sequence>
<dbReference type="AlphaFoldDB" id="A4BC20"/>
<evidence type="ECO:0000313" key="6">
    <source>
        <dbReference type="EMBL" id="EAR10505.1"/>
    </source>
</evidence>
<keyword evidence="3 5" id="KW-0732">Signal</keyword>
<dbReference type="CDD" id="cd13590">
    <property type="entry name" value="PBP2_PotD_PotF_like"/>
    <property type="match status" value="1"/>
</dbReference>
<dbReference type="Gene3D" id="3.40.190.10">
    <property type="entry name" value="Periplasmic binding protein-like II"/>
    <property type="match status" value="2"/>
</dbReference>
<evidence type="ECO:0000256" key="1">
    <source>
        <dbReference type="ARBA" id="ARBA00004418"/>
    </source>
</evidence>
<dbReference type="PRINTS" id="PR00909">
    <property type="entry name" value="SPERMDNBNDNG"/>
</dbReference>
<dbReference type="InterPro" id="IPR001188">
    <property type="entry name" value="Sperm_putr-bd"/>
</dbReference>
<protein>
    <submittedName>
        <fullName evidence="6">Spermidine/putrescine-binding periplasmic protein</fullName>
    </submittedName>
</protein>
<evidence type="ECO:0000256" key="3">
    <source>
        <dbReference type="ARBA" id="ARBA00022729"/>
    </source>
</evidence>
<dbReference type="SUPFAM" id="SSF53850">
    <property type="entry name" value="Periplasmic binding protein-like II"/>
    <property type="match status" value="1"/>
</dbReference>
<evidence type="ECO:0000256" key="5">
    <source>
        <dbReference type="SAM" id="SignalP"/>
    </source>
</evidence>
<dbReference type="PANTHER" id="PTHR30222:SF17">
    <property type="entry name" value="SPERMIDINE_PUTRESCINE-BINDING PERIPLASMIC PROTEIN"/>
    <property type="match status" value="1"/>
</dbReference>
<dbReference type="OrthoDB" id="9769319at2"/>
<organism evidence="6 7">
    <name type="scientific">Reinekea blandensis MED297</name>
    <dbReference type="NCBI Taxonomy" id="314283"/>
    <lineage>
        <taxon>Bacteria</taxon>
        <taxon>Pseudomonadati</taxon>
        <taxon>Pseudomonadota</taxon>
        <taxon>Gammaproteobacteria</taxon>
        <taxon>Oceanospirillales</taxon>
        <taxon>Saccharospirillaceae</taxon>
        <taxon>Reinekea</taxon>
    </lineage>
</organism>
<dbReference type="STRING" id="314283.MED297_01750"/>
<reference evidence="6 7" key="1">
    <citation type="submission" date="2006-02" db="EMBL/GenBank/DDBJ databases">
        <authorList>
            <person name="Pinhassi J."/>
            <person name="Pedros-Alio C."/>
            <person name="Ferriera S."/>
            <person name="Johnson J."/>
            <person name="Kravitz S."/>
            <person name="Halpern A."/>
            <person name="Remington K."/>
            <person name="Beeson K."/>
            <person name="Tran B."/>
            <person name="Rogers Y.-H."/>
            <person name="Friedman R."/>
            <person name="Venter J.C."/>
        </authorList>
    </citation>
    <scope>NUCLEOTIDE SEQUENCE [LARGE SCALE GENOMIC DNA]</scope>
    <source>
        <strain evidence="6 7">MED297</strain>
    </source>
</reference>
<keyword evidence="4" id="KW-0574">Periplasm</keyword>
<dbReference type="EMBL" id="AAOE01000004">
    <property type="protein sequence ID" value="EAR10505.1"/>
    <property type="molecule type" value="Genomic_DNA"/>
</dbReference>
<feature type="chain" id="PRO_5002665024" evidence="5">
    <location>
        <begin position="20"/>
        <end position="344"/>
    </location>
</feature>
<feature type="signal peptide" evidence="5">
    <location>
        <begin position="1"/>
        <end position="19"/>
    </location>
</feature>
<dbReference type="GO" id="GO:0015846">
    <property type="term" value="P:polyamine transport"/>
    <property type="evidence" value="ECO:0007669"/>
    <property type="project" value="InterPro"/>
</dbReference>